<dbReference type="AlphaFoldDB" id="A0A8B6EXM0"/>
<dbReference type="EMBL" id="UYJE01005818">
    <property type="protein sequence ID" value="VDI40668.1"/>
    <property type="molecule type" value="Genomic_DNA"/>
</dbReference>
<comment type="caution">
    <text evidence="1">The sequence shown here is derived from an EMBL/GenBank/DDBJ whole genome shotgun (WGS) entry which is preliminary data.</text>
</comment>
<protein>
    <submittedName>
        <fullName evidence="1">Uncharacterized protein</fullName>
    </submittedName>
</protein>
<evidence type="ECO:0000313" key="2">
    <source>
        <dbReference type="Proteomes" id="UP000596742"/>
    </source>
</evidence>
<proteinExistence type="predicted"/>
<dbReference type="OrthoDB" id="6119044at2759"/>
<organism evidence="1 2">
    <name type="scientific">Mytilus galloprovincialis</name>
    <name type="common">Mediterranean mussel</name>
    <dbReference type="NCBI Taxonomy" id="29158"/>
    <lineage>
        <taxon>Eukaryota</taxon>
        <taxon>Metazoa</taxon>
        <taxon>Spiralia</taxon>
        <taxon>Lophotrochozoa</taxon>
        <taxon>Mollusca</taxon>
        <taxon>Bivalvia</taxon>
        <taxon>Autobranchia</taxon>
        <taxon>Pteriomorphia</taxon>
        <taxon>Mytilida</taxon>
        <taxon>Mytiloidea</taxon>
        <taxon>Mytilidae</taxon>
        <taxon>Mytilinae</taxon>
        <taxon>Mytilus</taxon>
    </lineage>
</organism>
<reference evidence="1" key="1">
    <citation type="submission" date="2018-11" db="EMBL/GenBank/DDBJ databases">
        <authorList>
            <person name="Alioto T."/>
            <person name="Alioto T."/>
        </authorList>
    </citation>
    <scope>NUCLEOTIDE SEQUENCE</scope>
</reference>
<dbReference type="Gene3D" id="2.130.10.10">
    <property type="entry name" value="YVTN repeat-like/Quinoprotein amine dehydrogenase"/>
    <property type="match status" value="1"/>
</dbReference>
<accession>A0A8B6EXM0</accession>
<sequence>MEGRQWGIAMEEDKNTAWVTLPDKRCVQTVDIIAMKKGRQIKVPGKCNGIALIDDEIAVGGDGKIYMISKTGVLRKTFIVHEGEIHSISVGQNHQLLYAQADIAESQLKCVRLDEGTITSISTQYTNHVIDVKADRLGNVYILEYKALNFKLFRYEDKSLKTMLTTEDGLNNPYSFAFSTDLSKLFISNNVENKNSEILVYDCN</sequence>
<dbReference type="Proteomes" id="UP000596742">
    <property type="component" value="Unassembled WGS sequence"/>
</dbReference>
<evidence type="ECO:0000313" key="1">
    <source>
        <dbReference type="EMBL" id="VDI40668.1"/>
    </source>
</evidence>
<dbReference type="SUPFAM" id="SSF50969">
    <property type="entry name" value="YVTN repeat-like/Quinoprotein amine dehydrogenase"/>
    <property type="match status" value="1"/>
</dbReference>
<dbReference type="InterPro" id="IPR011044">
    <property type="entry name" value="Quino_amine_DH_bsu"/>
</dbReference>
<dbReference type="InterPro" id="IPR015943">
    <property type="entry name" value="WD40/YVTN_repeat-like_dom_sf"/>
</dbReference>
<name>A0A8B6EXM0_MYTGA</name>
<keyword evidence="2" id="KW-1185">Reference proteome</keyword>
<gene>
    <name evidence="1" type="ORF">MGAL_10B009974</name>
</gene>